<keyword evidence="5 13" id="KW-0347">Helicase</keyword>
<dbReference type="PANTHER" id="PTHR11070:SF48">
    <property type="entry name" value="ATP-DEPENDENT HELICASE_NUCLEASE SUBUNIT A"/>
    <property type="match status" value="1"/>
</dbReference>
<protein>
    <recommendedName>
        <fullName evidence="13">ATP-dependent helicase/nuclease subunit A</fullName>
        <ecNumber evidence="13">3.1.-.-</ecNumber>
        <ecNumber evidence="13">5.6.2.4</ecNumber>
    </recommendedName>
    <alternativeName>
        <fullName evidence="13">ATP-dependent helicase/nuclease AddA</fullName>
    </alternativeName>
    <alternativeName>
        <fullName evidence="13">DNA 3'-5' helicase AddA</fullName>
    </alternativeName>
</protein>
<dbReference type="Pfam" id="PF00580">
    <property type="entry name" value="UvrD-helicase"/>
    <property type="match status" value="1"/>
</dbReference>
<dbReference type="InterPro" id="IPR014016">
    <property type="entry name" value="UvrD-like_ATP-bd"/>
</dbReference>
<feature type="domain" description="UvrD-like helicase C-terminal" evidence="16">
    <location>
        <begin position="525"/>
        <end position="896"/>
    </location>
</feature>
<dbReference type="InterPro" id="IPR011604">
    <property type="entry name" value="PDDEXK-like_dom_sf"/>
</dbReference>
<comment type="subunit">
    <text evidence="13">Heterodimer of AddA and AddB/RexB.</text>
</comment>
<name>A0ABY8X226_9BACL</name>
<gene>
    <name evidence="13 17" type="primary">addA</name>
    <name evidence="17" type="ORF">QPK24_18170</name>
</gene>
<dbReference type="CDD" id="cd17932">
    <property type="entry name" value="DEXQc_UvrD"/>
    <property type="match status" value="1"/>
</dbReference>
<dbReference type="SUPFAM" id="SSF52540">
    <property type="entry name" value="P-loop containing nucleoside triphosphate hydrolases"/>
    <property type="match status" value="1"/>
</dbReference>
<dbReference type="EMBL" id="CP127162">
    <property type="protein sequence ID" value="WIV18308.1"/>
    <property type="molecule type" value="Genomic_DNA"/>
</dbReference>
<dbReference type="InterPro" id="IPR014152">
    <property type="entry name" value="AddA"/>
</dbReference>
<evidence type="ECO:0000256" key="3">
    <source>
        <dbReference type="ARBA" id="ARBA00022763"/>
    </source>
</evidence>
<evidence type="ECO:0000256" key="5">
    <source>
        <dbReference type="ARBA" id="ARBA00022806"/>
    </source>
</evidence>
<evidence type="ECO:0000256" key="11">
    <source>
        <dbReference type="ARBA" id="ARBA00034617"/>
    </source>
</evidence>
<feature type="domain" description="UvrD-like helicase ATP-binding" evidence="15">
    <location>
        <begin position="10"/>
        <end position="485"/>
    </location>
</feature>
<evidence type="ECO:0000256" key="9">
    <source>
        <dbReference type="ARBA" id="ARBA00023204"/>
    </source>
</evidence>
<dbReference type="PANTHER" id="PTHR11070">
    <property type="entry name" value="UVRD / RECB / PCRA DNA HELICASE FAMILY MEMBER"/>
    <property type="match status" value="1"/>
</dbReference>
<evidence type="ECO:0000256" key="4">
    <source>
        <dbReference type="ARBA" id="ARBA00022801"/>
    </source>
</evidence>
<dbReference type="PROSITE" id="PS51217">
    <property type="entry name" value="UVRD_HELICASE_CTER"/>
    <property type="match status" value="1"/>
</dbReference>
<evidence type="ECO:0000259" key="16">
    <source>
        <dbReference type="PROSITE" id="PS51217"/>
    </source>
</evidence>
<comment type="cofactor">
    <cofactor evidence="13">
        <name>Mg(2+)</name>
        <dbReference type="ChEBI" id="CHEBI:18420"/>
    </cofactor>
</comment>
<comment type="catalytic activity">
    <reaction evidence="11 13">
        <text>Couples ATP hydrolysis with the unwinding of duplex DNA by translocating in the 3'-5' direction.</text>
        <dbReference type="EC" id="5.6.2.4"/>
    </reaction>
</comment>
<dbReference type="InterPro" id="IPR011335">
    <property type="entry name" value="Restrct_endonuc-II-like"/>
</dbReference>
<evidence type="ECO:0000256" key="8">
    <source>
        <dbReference type="ARBA" id="ARBA00023125"/>
    </source>
</evidence>
<dbReference type="EC" id="3.1.-.-" evidence="13"/>
<evidence type="ECO:0000256" key="6">
    <source>
        <dbReference type="ARBA" id="ARBA00022839"/>
    </source>
</evidence>
<reference evidence="17 18" key="1">
    <citation type="submission" date="2023-06" db="EMBL/GenBank/DDBJ databases">
        <title>Paenibacillus polygonum sp. nov., an endophytic bacterium, isolated from Polygonum lapathifolium L. in Nanji Wetland National Nature Reserve, South of Poyang Lake, Jiangxi Province, China.</title>
        <authorList>
            <person name="Yu Z."/>
        </authorList>
    </citation>
    <scope>NUCLEOTIDE SEQUENCE [LARGE SCALE GENOMIC DNA]</scope>
    <source>
        <strain evidence="17 18">C31</strain>
    </source>
</reference>
<comment type="similarity">
    <text evidence="13">Belongs to the helicase family. AddA subfamily.</text>
</comment>
<evidence type="ECO:0000256" key="13">
    <source>
        <dbReference type="HAMAP-Rule" id="MF_01451"/>
    </source>
</evidence>
<evidence type="ECO:0000313" key="18">
    <source>
        <dbReference type="Proteomes" id="UP001236415"/>
    </source>
</evidence>
<dbReference type="Gene3D" id="3.90.320.10">
    <property type="match status" value="1"/>
</dbReference>
<evidence type="ECO:0000256" key="12">
    <source>
        <dbReference type="ARBA" id="ARBA00048988"/>
    </source>
</evidence>
<dbReference type="PROSITE" id="PS51198">
    <property type="entry name" value="UVRD_HELICASE_ATP_BIND"/>
    <property type="match status" value="1"/>
</dbReference>
<keyword evidence="4 13" id="KW-0378">Hydrolase</keyword>
<evidence type="ECO:0000313" key="17">
    <source>
        <dbReference type="EMBL" id="WIV18308.1"/>
    </source>
</evidence>
<evidence type="ECO:0000259" key="15">
    <source>
        <dbReference type="PROSITE" id="PS51198"/>
    </source>
</evidence>
<dbReference type="InterPro" id="IPR038726">
    <property type="entry name" value="PDDEXK_AddAB-type"/>
</dbReference>
<keyword evidence="7 13" id="KW-0067">ATP-binding</keyword>
<proteinExistence type="inferred from homology"/>
<dbReference type="InterPro" id="IPR000212">
    <property type="entry name" value="DNA_helicase_UvrD/REP"/>
</dbReference>
<dbReference type="NCBIfam" id="TIGR02785">
    <property type="entry name" value="addA_Gpos"/>
    <property type="match status" value="1"/>
</dbReference>
<evidence type="ECO:0000256" key="7">
    <source>
        <dbReference type="ARBA" id="ARBA00022840"/>
    </source>
</evidence>
<dbReference type="Pfam" id="PF12705">
    <property type="entry name" value="PDDEXK_1"/>
    <property type="match status" value="1"/>
</dbReference>
<keyword evidence="18" id="KW-1185">Reference proteome</keyword>
<dbReference type="InterPro" id="IPR014017">
    <property type="entry name" value="DNA_helicase_UvrD-like_C"/>
</dbReference>
<dbReference type="RefSeq" id="WP_285743570.1">
    <property type="nucleotide sequence ID" value="NZ_CP127162.1"/>
</dbReference>
<keyword evidence="8 13" id="KW-0238">DNA-binding</keyword>
<dbReference type="Gene3D" id="3.40.50.300">
    <property type="entry name" value="P-loop containing nucleotide triphosphate hydrolases"/>
    <property type="match status" value="4"/>
</dbReference>
<evidence type="ECO:0000256" key="10">
    <source>
        <dbReference type="ARBA" id="ARBA00023235"/>
    </source>
</evidence>
<dbReference type="EC" id="5.6.2.4" evidence="13"/>
<keyword evidence="9 13" id="KW-0234">DNA repair</keyword>
<accession>A0ABY8X226</accession>
<dbReference type="GO" id="GO:0004386">
    <property type="term" value="F:helicase activity"/>
    <property type="evidence" value="ECO:0007669"/>
    <property type="project" value="UniProtKB-KW"/>
</dbReference>
<dbReference type="SUPFAM" id="SSF52980">
    <property type="entry name" value="Restriction endonuclease-like"/>
    <property type="match status" value="1"/>
</dbReference>
<dbReference type="HAMAP" id="MF_01451">
    <property type="entry name" value="AddA"/>
    <property type="match status" value="1"/>
</dbReference>
<organism evidence="17 18">
    <name type="scientific">Paenibacillus polygoni</name>
    <dbReference type="NCBI Taxonomy" id="3050112"/>
    <lineage>
        <taxon>Bacteria</taxon>
        <taxon>Bacillati</taxon>
        <taxon>Bacillota</taxon>
        <taxon>Bacilli</taxon>
        <taxon>Bacillales</taxon>
        <taxon>Paenibacillaceae</taxon>
        <taxon>Paenibacillus</taxon>
    </lineage>
</organism>
<evidence type="ECO:0000256" key="14">
    <source>
        <dbReference type="PROSITE-ProRule" id="PRU00560"/>
    </source>
</evidence>
<keyword evidence="2 13" id="KW-0547">Nucleotide-binding</keyword>
<sequence>MRSIPKPEGSFWSDDQWKAISSSGEDMLVAAAAGSGKTAVLVERIIRKISDENAGFSVDRLLVATFTKAAASEMRERIRDALETALEKQPENEHLRRQLSLLGRASITTLHSFCMEIIRRYYQQIPLDPGFRILNEYEAELMRQELLMDLFEQKYSEEGEGSTFRRLVDWFSGERSDDAMYRLVQKLYDFSRSHSWPSYWLEEMAASFRVNSVEELGQSTWVKSIMRDAELALGGAVLLLEQALHIAKEPEGPAAYAETFNSDLEMVNELLSRVKNGAWDELYDVFHQSEFGKLKAVRKGQADPSLQERAKERREAAKKTVTELKTALFGRTPEQFFDEMNKAAPLMEELASVVNQFARVFTEEKKARGVVDFSDLEHYALQILRDADSTPEQTIPSDAALEYQQQFDEVLLDEYQDTNTVQEDIVSLISRKEPGNRFMVGDVKQSIYRFRLAEPGLFLDKYRRYDTEGQGDGLRIDLARNFRSRLEVVSAVNMLFRQIMNVGVAEIEYDDAAALSFGASFPDVPVDGRYTPELIMIDRAGSEVPEQPENAGEDGAASEVIEQLEMETAELEARVIAARIHEMVGNTGNPLPVYDKNTKEMRPARYGDIVILLRSAQLWTPLIMEQLKRVGIPVIGDQNKGFFQATEIEIMLSLLQVVDNPQQDIPLASVLRSPIVGLDEEELAVIRLAGKRLSFYDAMRSTIENLEKETGTNLEKETSEFNSTGHISSNKTDDIEQLEAQMALDLGIKEASAALEVIDTLGDPRTDVHIEESQSDSLLFKTNLLRKLTAFSDFLEEWRHEARSGSLSELIWRIYRDTGYLDWVSGLPGGVQRSRNLKALYDRAKQYENSTANRGLFRFLTFISRLKDNGGDLGAVGIAADTEGSVRIMTIHRSKGLEFPIVFVAGMSKMFNQQDLNAPFMMHKELGFGPRFVDEENRVSYPTLASLAIRRRAHAELLAEEMRVLYVALTRPKEKMILIGTVKDAAQKAMNWSQIKNHQALLLPETLLASGRSYMDWIGPAVFRHPDAWHLRALAGIEDEETGRDLGQPGLFDVQDDSRWRISVLSAESVSSSLDASMNEAADEINEDWQQVTRALMNLSPVETSVSEESENQKRKIDEVLSWTYPYTASAHTAASTSVTEMKVLLAMQEHPPLGLIEEKVLHDEEGRLAVNDEFTLHLRRPKFMEESRLTGTERGTVYHTLMQHVPAEPGLTVSTAKAVIASLVDRHILLPNQAEAIDPSQIVRFFESEPGMALIEAEKTGWVRREMPFSYGLPADETLLDFHHHSSTDEENRMKKSILHGETVLIQGIVDCLFEVGGKRILLDYKTDRVLEHRGGIDTLAKGYEFQLDLYARALRDILGYEIDEKWLYFFDADTAVKL</sequence>
<comment type="function">
    <text evidence="13">The heterodimer acts as both an ATP-dependent DNA helicase and an ATP-dependent, dual-direction single-stranded exonuclease. Recognizes the chi site generating a DNA molecule suitable for the initiation of homologous recombination. The AddA nuclease domain is required for chi fragment generation; this subunit has the helicase and 3' -&gt; 5' nuclease activities.</text>
</comment>
<dbReference type="Pfam" id="PF13361">
    <property type="entry name" value="UvrD_C"/>
    <property type="match status" value="1"/>
</dbReference>
<dbReference type="Proteomes" id="UP001236415">
    <property type="component" value="Chromosome"/>
</dbReference>
<feature type="binding site" evidence="14">
    <location>
        <begin position="31"/>
        <end position="38"/>
    </location>
    <ligand>
        <name>ATP</name>
        <dbReference type="ChEBI" id="CHEBI:30616"/>
    </ligand>
</feature>
<dbReference type="InterPro" id="IPR027417">
    <property type="entry name" value="P-loop_NTPase"/>
</dbReference>
<keyword evidence="6 13" id="KW-0269">Exonuclease</keyword>
<evidence type="ECO:0000256" key="2">
    <source>
        <dbReference type="ARBA" id="ARBA00022741"/>
    </source>
</evidence>
<keyword evidence="10 13" id="KW-0413">Isomerase</keyword>
<evidence type="ECO:0000256" key="1">
    <source>
        <dbReference type="ARBA" id="ARBA00022722"/>
    </source>
</evidence>
<keyword evidence="3 13" id="KW-0227">DNA damage</keyword>
<keyword evidence="1 13" id="KW-0540">Nuclease</keyword>
<comment type="catalytic activity">
    <reaction evidence="12 13">
        <text>ATP + H2O = ADP + phosphate + H(+)</text>
        <dbReference type="Rhea" id="RHEA:13065"/>
        <dbReference type="ChEBI" id="CHEBI:15377"/>
        <dbReference type="ChEBI" id="CHEBI:15378"/>
        <dbReference type="ChEBI" id="CHEBI:30616"/>
        <dbReference type="ChEBI" id="CHEBI:43474"/>
        <dbReference type="ChEBI" id="CHEBI:456216"/>
        <dbReference type="EC" id="5.6.2.4"/>
    </reaction>
</comment>